<dbReference type="PANTHER" id="PTHR43176">
    <property type="entry name" value="3-HYDROXYISOBUTYRYL-COA HYDROLASE-RELATED"/>
    <property type="match status" value="1"/>
</dbReference>
<evidence type="ECO:0000259" key="8">
    <source>
        <dbReference type="Pfam" id="PF16113"/>
    </source>
</evidence>
<comment type="similarity">
    <text evidence="2">Belongs to the enoyl-CoA hydratase/isomerase family.</text>
</comment>
<dbReference type="GO" id="GO:0005739">
    <property type="term" value="C:mitochondrion"/>
    <property type="evidence" value="ECO:0007669"/>
    <property type="project" value="UniProtKB-SubCell"/>
</dbReference>
<dbReference type="InterPro" id="IPR045004">
    <property type="entry name" value="ECH_dom"/>
</dbReference>
<evidence type="ECO:0000256" key="6">
    <source>
        <dbReference type="ARBA" id="ARBA00024871"/>
    </source>
</evidence>
<dbReference type="UniPathway" id="UPA00362"/>
<proteinExistence type="inferred from homology"/>
<dbReference type="PANTHER" id="PTHR43176:SF3">
    <property type="entry name" value="3-HYDROXYISOBUTYRYL-COA HYDROLASE, MITOCHONDRIAL"/>
    <property type="match status" value="1"/>
</dbReference>
<dbReference type="KEGG" id="nlo:107224662"/>
<feature type="domain" description="Enoyl-CoA hydratase/isomerase" evidence="8">
    <location>
        <begin position="60"/>
        <end position="384"/>
    </location>
</feature>
<gene>
    <name evidence="10" type="primary">LOC107224662</name>
</gene>
<comment type="catalytic activity">
    <reaction evidence="1">
        <text>3-hydroxy-2-methylpropanoyl-CoA + H2O = 3-hydroxy-2-methylpropanoate + CoA + H(+)</text>
        <dbReference type="Rhea" id="RHEA:20888"/>
        <dbReference type="ChEBI" id="CHEBI:11805"/>
        <dbReference type="ChEBI" id="CHEBI:15377"/>
        <dbReference type="ChEBI" id="CHEBI:15378"/>
        <dbReference type="ChEBI" id="CHEBI:57287"/>
        <dbReference type="ChEBI" id="CHEBI:57340"/>
        <dbReference type="EC" id="3.1.2.4"/>
    </reaction>
</comment>
<evidence type="ECO:0000313" key="9">
    <source>
        <dbReference type="Proteomes" id="UP000829291"/>
    </source>
</evidence>
<keyword evidence="9" id="KW-1185">Reference proteome</keyword>
<keyword evidence="5 10" id="KW-0378">Hydrolase</keyword>
<dbReference type="InterPro" id="IPR029045">
    <property type="entry name" value="ClpP/crotonase-like_dom_sf"/>
</dbReference>
<evidence type="ECO:0000256" key="1">
    <source>
        <dbReference type="ARBA" id="ARBA00001709"/>
    </source>
</evidence>
<accession>A0A6J0C1I1</accession>
<evidence type="ECO:0000256" key="3">
    <source>
        <dbReference type="ARBA" id="ARBA00011915"/>
    </source>
</evidence>
<dbReference type="FunCoup" id="A0A6J0C1I1">
    <property type="interactions" value="1516"/>
</dbReference>
<dbReference type="AlphaFoldDB" id="A0A6J0C1I1"/>
<dbReference type="GeneID" id="107224662"/>
<evidence type="ECO:0000313" key="10">
    <source>
        <dbReference type="RefSeq" id="XP_015520303.2"/>
    </source>
</evidence>
<dbReference type="GO" id="GO:0006574">
    <property type="term" value="P:L-valine catabolic process"/>
    <property type="evidence" value="ECO:0007669"/>
    <property type="project" value="UniProtKB-UniPathway"/>
</dbReference>
<reference evidence="10" key="1">
    <citation type="submission" date="2025-08" db="UniProtKB">
        <authorList>
            <consortium name="RefSeq"/>
        </authorList>
    </citation>
    <scope>IDENTIFICATION</scope>
    <source>
        <tissue evidence="10">Thorax and Abdomen</tissue>
    </source>
</reference>
<dbReference type="NCBIfam" id="NF004127">
    <property type="entry name" value="PRK05617.1"/>
    <property type="match status" value="1"/>
</dbReference>
<dbReference type="RefSeq" id="XP_015520303.2">
    <property type="nucleotide sequence ID" value="XM_015664817.2"/>
</dbReference>
<dbReference type="OrthoDB" id="1737613at2759"/>
<dbReference type="CDD" id="cd06558">
    <property type="entry name" value="crotonase-like"/>
    <property type="match status" value="1"/>
</dbReference>
<comment type="function">
    <text evidence="6">Hydrolyzes 3-hydroxyisobutyryl-CoA (HIBYL-CoA), a saline catabolite. Has high activity toward isobutyryl-CoA. Could be an isobutyryl-CoA dehydrogenase that functions in valine catabolism. Also hydrolyzes 3-hydroxypropanoyl-CoA.</text>
</comment>
<evidence type="ECO:0000256" key="7">
    <source>
        <dbReference type="ARBA" id="ARBA00031181"/>
    </source>
</evidence>
<dbReference type="InterPro" id="IPR032259">
    <property type="entry name" value="HIBYL-CoA-H"/>
</dbReference>
<sequence>MSMSNITFRLSKTTAIRSAGWFNARIMSIHSSATLAEKGEIPSDSLNENDVLIENIKDSGILTLNRPKVLNALNLSMVRKIYPALKEWEASKNLVIVKATGEKAFCAGGDVKTLALALNNSGGKKVGQEFFRAEYTLNHLIGTYKRPYIALINGITMGGGVGLSVHGKYRIATENTLFAMPETAIGLVPDVGGTFFLPRLNGKLGCYLGLTGHRLKGTDVLAAGIATHYVPSERLGDLTNELLESNGNNISEIIKKYQPDNFNPEFSLQPYLKQIDKCFSAPNVQEIIQRLESDGSDWAVNAIKLLKQMSPTSLTVTLQAIEKGSQLSLKECLEMEFRLVSAALTKDGDYYEGVRALLVDKDKKPMWKPAQLSEISQKAIEARFAKLPDEEELKL</sequence>
<dbReference type="Pfam" id="PF16113">
    <property type="entry name" value="ECH_2"/>
    <property type="match status" value="1"/>
</dbReference>
<dbReference type="InParanoid" id="A0A6J0C1I1"/>
<evidence type="ECO:0000256" key="2">
    <source>
        <dbReference type="ARBA" id="ARBA00005254"/>
    </source>
</evidence>
<organism evidence="10">
    <name type="scientific">Neodiprion lecontei</name>
    <name type="common">Redheaded pine sawfly</name>
    <dbReference type="NCBI Taxonomy" id="441921"/>
    <lineage>
        <taxon>Eukaryota</taxon>
        <taxon>Metazoa</taxon>
        <taxon>Ecdysozoa</taxon>
        <taxon>Arthropoda</taxon>
        <taxon>Hexapoda</taxon>
        <taxon>Insecta</taxon>
        <taxon>Pterygota</taxon>
        <taxon>Neoptera</taxon>
        <taxon>Endopterygota</taxon>
        <taxon>Hymenoptera</taxon>
        <taxon>Tenthredinoidea</taxon>
        <taxon>Diprionidae</taxon>
        <taxon>Diprioninae</taxon>
        <taxon>Neodiprion</taxon>
    </lineage>
</organism>
<protein>
    <recommendedName>
        <fullName evidence="4">3-hydroxyisobutyryl-CoA hydrolase, mitochondrial</fullName>
        <ecNumber evidence="3">3.1.2.4</ecNumber>
    </recommendedName>
    <alternativeName>
        <fullName evidence="7">3-hydroxyisobutyryl-coenzyme A hydrolase</fullName>
    </alternativeName>
</protein>
<dbReference type="Proteomes" id="UP000829291">
    <property type="component" value="Chromosome 3"/>
</dbReference>
<name>A0A6J0C1I1_NEOLC</name>
<evidence type="ECO:0000256" key="4">
    <source>
        <dbReference type="ARBA" id="ARBA00016714"/>
    </source>
</evidence>
<dbReference type="SUPFAM" id="SSF52096">
    <property type="entry name" value="ClpP/crotonase"/>
    <property type="match status" value="1"/>
</dbReference>
<dbReference type="GO" id="GO:0003860">
    <property type="term" value="F:3-hydroxyisobutyryl-CoA hydrolase activity"/>
    <property type="evidence" value="ECO:0007669"/>
    <property type="project" value="UniProtKB-EC"/>
</dbReference>
<dbReference type="Gene3D" id="3.90.226.10">
    <property type="entry name" value="2-enoyl-CoA Hydratase, Chain A, domain 1"/>
    <property type="match status" value="1"/>
</dbReference>
<dbReference type="EC" id="3.1.2.4" evidence="3"/>
<evidence type="ECO:0000256" key="5">
    <source>
        <dbReference type="ARBA" id="ARBA00022801"/>
    </source>
</evidence>